<dbReference type="Proteomes" id="UP000704529">
    <property type="component" value="Unassembled WGS sequence"/>
</dbReference>
<dbReference type="AlphaFoldDB" id="A0AA41DF43"/>
<name>A0AA41DF43_9SPHN</name>
<reference evidence="1" key="1">
    <citation type="submission" date="2021-01" db="EMBL/GenBank/DDBJ databases">
        <title>Genome Sequencing of Type Strains.</title>
        <authorList>
            <person name="Lemaire J.F."/>
            <person name="Inderbitzin P."/>
            <person name="Collins S.B."/>
            <person name="Wespe N."/>
            <person name="Knight-Connoni V."/>
        </authorList>
    </citation>
    <scope>NUCLEOTIDE SEQUENCE</scope>
    <source>
        <strain evidence="1">DSM 14562</strain>
    </source>
</reference>
<gene>
    <name evidence="1" type="ORF">JYA60_12815</name>
</gene>
<comment type="caution">
    <text evidence="1">The sequence shown here is derived from an EMBL/GenBank/DDBJ whole genome shotgun (WGS) entry which is preliminary data.</text>
</comment>
<evidence type="ECO:0000313" key="2">
    <source>
        <dbReference type="Proteomes" id="UP000704529"/>
    </source>
</evidence>
<accession>A0AA41DF43</accession>
<protein>
    <submittedName>
        <fullName evidence="1">Uncharacterized protein</fullName>
    </submittedName>
</protein>
<dbReference type="EMBL" id="JAFHKU010000131">
    <property type="protein sequence ID" value="MBN3559107.1"/>
    <property type="molecule type" value="Genomic_DNA"/>
</dbReference>
<proteinExistence type="predicted"/>
<evidence type="ECO:0000313" key="1">
    <source>
        <dbReference type="EMBL" id="MBN3559107.1"/>
    </source>
</evidence>
<organism evidence="1 2">
    <name type="scientific">Sphingomonas yabuuchiae</name>
    <dbReference type="NCBI Taxonomy" id="172044"/>
    <lineage>
        <taxon>Bacteria</taxon>
        <taxon>Pseudomonadati</taxon>
        <taxon>Pseudomonadota</taxon>
        <taxon>Alphaproteobacteria</taxon>
        <taxon>Sphingomonadales</taxon>
        <taxon>Sphingomonadaceae</taxon>
        <taxon>Sphingomonas</taxon>
    </lineage>
</organism>
<sequence>MLTHRLVPEHLMAVIDLTHEQAVALIAEGRLSVQLDCEQQQRLRLFVNILHRLEWRLNHDSDAIRHALDLPLAVLDNKAPAQLFCGSIDDLRAVRLSIDSVEAPKVKWYRTGH</sequence>
<dbReference type="RefSeq" id="WP_184104531.1">
    <property type="nucleotide sequence ID" value="NZ_JACHNX010000002.1"/>
</dbReference>